<dbReference type="InterPro" id="IPR040775">
    <property type="entry name" value="Tail_spike_N"/>
</dbReference>
<dbReference type="Pfam" id="PF18668">
    <property type="entry name" value="Tail_spike_N"/>
    <property type="match status" value="1"/>
</dbReference>
<dbReference type="OrthoDB" id="521at10239"/>
<proteinExistence type="predicted"/>
<organism evidence="2 3">
    <name type="scientific">Salmonella phage 38</name>
    <dbReference type="NCBI Taxonomy" id="1654891"/>
    <lineage>
        <taxon>Viruses</taxon>
        <taxon>Duplodnaviria</taxon>
        <taxon>Heunggongvirae</taxon>
        <taxon>Uroviricota</taxon>
        <taxon>Caudoviricetes</taxon>
        <taxon>Pantevenvirales</taxon>
        <taxon>Ackermannviridae</taxon>
        <taxon>Cvivirinae</taxon>
        <taxon>Kuttervirus</taxon>
        <taxon>Kuttervirus kv38</taxon>
    </lineage>
</organism>
<dbReference type="Gene3D" id="3.30.2020.50">
    <property type="match status" value="1"/>
</dbReference>
<name>A0A0N6WG88_9CAUD</name>
<evidence type="ECO:0000313" key="2">
    <source>
        <dbReference type="EMBL" id="AKJ73659.1"/>
    </source>
</evidence>
<dbReference type="Gene3D" id="2.10.10.80">
    <property type="match status" value="1"/>
</dbReference>
<dbReference type="EMBL" id="KR296692">
    <property type="protein sequence ID" value="AKJ73659.1"/>
    <property type="molecule type" value="Genomic_DNA"/>
</dbReference>
<keyword evidence="3" id="KW-1185">Reference proteome</keyword>
<evidence type="ECO:0000313" key="3">
    <source>
        <dbReference type="Proteomes" id="UP000201337"/>
    </source>
</evidence>
<feature type="domain" description="Tail spike TSP1/Gp66 N-terminal" evidence="1">
    <location>
        <begin position="90"/>
        <end position="155"/>
    </location>
</feature>
<evidence type="ECO:0000259" key="1">
    <source>
        <dbReference type="Pfam" id="PF18668"/>
    </source>
</evidence>
<reference evidence="2 3" key="1">
    <citation type="journal article" date="2016" name="Virus Genes">
        <title>Genomic characterization of Salmonella bacteriophages isolated from India.</title>
        <authorList>
            <person name="Karpe Y.A."/>
            <person name="Kanade G.D."/>
            <person name="Pingale K.D."/>
            <person name="Arankalle V.A."/>
            <person name="Banerjee K."/>
        </authorList>
    </citation>
    <scope>NUCLEOTIDE SEQUENCE [LARGE SCALE GENOMIC DNA]</scope>
</reference>
<dbReference type="GeneID" id="26683767"/>
<sequence>MISQFNQPRGSTSIEVNKQSIARNFGVKEDEVIYFTAGIDLSGFKVIYDESTQRAYSLPFGIVSGTTAISLDERAILTHSAGSVDLGELAVSREEYVTLPGSFNFGHTINVKNELLVHDDKKYRWDGSLPKVVAAGSTPDSSGGVGLGAWLSVGDASLRSDLTSMVQQLTRLPIGLRQ</sequence>
<dbReference type="Proteomes" id="UP000201337">
    <property type="component" value="Segment"/>
</dbReference>
<dbReference type="RefSeq" id="YP_009220801.1">
    <property type="nucleotide sequence ID" value="NC_029042.1"/>
</dbReference>
<gene>
    <name evidence="2" type="ORF">SP38_57</name>
</gene>
<dbReference type="KEGG" id="vg:26683767"/>
<protein>
    <submittedName>
        <fullName evidence="2">Tail fibers protein</fullName>
    </submittedName>
</protein>
<accession>A0A0N6WG88</accession>